<name>A0AAD4N007_9BILA</name>
<reference evidence="2" key="1">
    <citation type="submission" date="2022-01" db="EMBL/GenBank/DDBJ databases">
        <title>Genome Sequence Resource for Two Populations of Ditylenchus destructor, the Migratory Endoparasitic Phytonematode.</title>
        <authorList>
            <person name="Zhang H."/>
            <person name="Lin R."/>
            <person name="Xie B."/>
        </authorList>
    </citation>
    <scope>NUCLEOTIDE SEQUENCE</scope>
    <source>
        <strain evidence="2">BazhouSP</strain>
    </source>
</reference>
<comment type="caution">
    <text evidence="2">The sequence shown here is derived from an EMBL/GenBank/DDBJ whole genome shotgun (WGS) entry which is preliminary data.</text>
</comment>
<feature type="compositionally biased region" description="Basic and acidic residues" evidence="1">
    <location>
        <begin position="39"/>
        <end position="52"/>
    </location>
</feature>
<dbReference type="EMBL" id="JAKKPZ010000043">
    <property type="protein sequence ID" value="KAI1707038.1"/>
    <property type="molecule type" value="Genomic_DNA"/>
</dbReference>
<dbReference type="AlphaFoldDB" id="A0AAD4N007"/>
<evidence type="ECO:0000313" key="3">
    <source>
        <dbReference type="Proteomes" id="UP001201812"/>
    </source>
</evidence>
<protein>
    <submittedName>
        <fullName evidence="2">Uncharacterized protein</fullName>
    </submittedName>
</protein>
<sequence>MFAAFKALHSASELRERTKAWIWGWPGFWLSFMADRGESVEEGSGEGRDGRQRQGGKKRREKAGWKAGKLRNESSN</sequence>
<keyword evidence="3" id="KW-1185">Reference proteome</keyword>
<dbReference type="Proteomes" id="UP001201812">
    <property type="component" value="Unassembled WGS sequence"/>
</dbReference>
<feature type="region of interest" description="Disordered" evidence="1">
    <location>
        <begin position="39"/>
        <end position="76"/>
    </location>
</feature>
<evidence type="ECO:0000313" key="2">
    <source>
        <dbReference type="EMBL" id="KAI1707038.1"/>
    </source>
</evidence>
<proteinExistence type="predicted"/>
<gene>
    <name evidence="2" type="ORF">DdX_12627</name>
</gene>
<organism evidence="2 3">
    <name type="scientific">Ditylenchus destructor</name>
    <dbReference type="NCBI Taxonomy" id="166010"/>
    <lineage>
        <taxon>Eukaryota</taxon>
        <taxon>Metazoa</taxon>
        <taxon>Ecdysozoa</taxon>
        <taxon>Nematoda</taxon>
        <taxon>Chromadorea</taxon>
        <taxon>Rhabditida</taxon>
        <taxon>Tylenchina</taxon>
        <taxon>Tylenchomorpha</taxon>
        <taxon>Sphaerularioidea</taxon>
        <taxon>Anguinidae</taxon>
        <taxon>Anguininae</taxon>
        <taxon>Ditylenchus</taxon>
    </lineage>
</organism>
<evidence type="ECO:0000256" key="1">
    <source>
        <dbReference type="SAM" id="MobiDB-lite"/>
    </source>
</evidence>
<accession>A0AAD4N007</accession>